<dbReference type="SMART" id="SM01049">
    <property type="entry name" value="Cache_2"/>
    <property type="match status" value="1"/>
</dbReference>
<evidence type="ECO:0000256" key="2">
    <source>
        <dbReference type="ARBA" id="ARBA00022475"/>
    </source>
</evidence>
<dbReference type="PROSITE" id="PS50111">
    <property type="entry name" value="CHEMOTAXIS_TRANSDUC_2"/>
    <property type="match status" value="1"/>
</dbReference>
<keyword evidence="2" id="KW-1003">Cell membrane</keyword>
<dbReference type="SMART" id="SM00304">
    <property type="entry name" value="HAMP"/>
    <property type="match status" value="1"/>
</dbReference>
<dbReference type="InterPro" id="IPR033480">
    <property type="entry name" value="sCache_2"/>
</dbReference>
<evidence type="ECO:0000256" key="5">
    <source>
        <dbReference type="ARBA" id="ARBA00023136"/>
    </source>
</evidence>
<dbReference type="InterPro" id="IPR003660">
    <property type="entry name" value="HAMP_dom"/>
</dbReference>
<dbReference type="PROSITE" id="PS50885">
    <property type="entry name" value="HAMP"/>
    <property type="match status" value="1"/>
</dbReference>
<comment type="similarity">
    <text evidence="7">Belongs to the methyl-accepting chemotaxis (MCP) protein family.</text>
</comment>
<evidence type="ECO:0000256" key="6">
    <source>
        <dbReference type="ARBA" id="ARBA00023224"/>
    </source>
</evidence>
<keyword evidence="6 8" id="KW-0807">Transducer</keyword>
<evidence type="ECO:0000256" key="8">
    <source>
        <dbReference type="PROSITE-ProRule" id="PRU00284"/>
    </source>
</evidence>
<evidence type="ECO:0000256" key="4">
    <source>
        <dbReference type="ARBA" id="ARBA00022989"/>
    </source>
</evidence>
<dbReference type="SUPFAM" id="SSF58104">
    <property type="entry name" value="Methyl-accepting chemotaxis protein (MCP) signaling domain"/>
    <property type="match status" value="1"/>
</dbReference>
<gene>
    <name evidence="12" type="ORF">A10D4_13307</name>
</gene>
<feature type="non-terminal residue" evidence="12">
    <location>
        <position position="394"/>
    </location>
</feature>
<dbReference type="EMBL" id="AMRG01000036">
    <property type="protein sequence ID" value="EKE78594.1"/>
    <property type="molecule type" value="Genomic_DNA"/>
</dbReference>
<dbReference type="Gene3D" id="1.10.287.950">
    <property type="entry name" value="Methyl-accepting chemotaxis protein"/>
    <property type="match status" value="1"/>
</dbReference>
<keyword evidence="3 9" id="KW-0812">Transmembrane</keyword>
<feature type="transmembrane region" description="Helical" evidence="9">
    <location>
        <begin position="212"/>
        <end position="230"/>
    </location>
</feature>
<keyword evidence="4 9" id="KW-1133">Transmembrane helix</keyword>
<dbReference type="GO" id="GO:0006935">
    <property type="term" value="P:chemotaxis"/>
    <property type="evidence" value="ECO:0007669"/>
    <property type="project" value="UniProtKB-ARBA"/>
</dbReference>
<dbReference type="PANTHER" id="PTHR32089">
    <property type="entry name" value="METHYL-ACCEPTING CHEMOTAXIS PROTEIN MCPB"/>
    <property type="match status" value="1"/>
</dbReference>
<feature type="domain" description="Methyl-accepting transducer" evidence="10">
    <location>
        <begin position="290"/>
        <end position="394"/>
    </location>
</feature>
<dbReference type="CDD" id="cd06225">
    <property type="entry name" value="HAMP"/>
    <property type="match status" value="1"/>
</dbReference>
<evidence type="ECO:0000256" key="9">
    <source>
        <dbReference type="SAM" id="Phobius"/>
    </source>
</evidence>
<keyword evidence="13" id="KW-1185">Reference proteome</keyword>
<evidence type="ECO:0000259" key="10">
    <source>
        <dbReference type="PROSITE" id="PS50111"/>
    </source>
</evidence>
<dbReference type="PANTHER" id="PTHR32089:SF119">
    <property type="entry name" value="METHYL-ACCEPTING CHEMOTAXIS PROTEIN CTPL"/>
    <property type="match status" value="1"/>
</dbReference>
<dbReference type="GO" id="GO:0005886">
    <property type="term" value="C:plasma membrane"/>
    <property type="evidence" value="ECO:0007669"/>
    <property type="project" value="UniProtKB-SubCell"/>
</dbReference>
<proteinExistence type="inferred from homology"/>
<dbReference type="eggNOG" id="COG0840">
    <property type="taxonomic scope" value="Bacteria"/>
</dbReference>
<name>K2K6Z8_9GAMM</name>
<dbReference type="STRING" id="740709.A10D4_13307"/>
<dbReference type="GO" id="GO:0007165">
    <property type="term" value="P:signal transduction"/>
    <property type="evidence" value="ECO:0007669"/>
    <property type="project" value="UniProtKB-KW"/>
</dbReference>
<comment type="caution">
    <text evidence="12">The sequence shown here is derived from an EMBL/GenBank/DDBJ whole genome shotgun (WGS) entry which is preliminary data.</text>
</comment>
<dbReference type="Pfam" id="PF17200">
    <property type="entry name" value="sCache_2"/>
    <property type="match status" value="1"/>
</dbReference>
<evidence type="ECO:0000313" key="12">
    <source>
        <dbReference type="EMBL" id="EKE78594.1"/>
    </source>
</evidence>
<accession>K2K6Z8</accession>
<organism evidence="12 13">
    <name type="scientific">Idiomarina xiamenensis 10-D-4</name>
    <dbReference type="NCBI Taxonomy" id="740709"/>
    <lineage>
        <taxon>Bacteria</taxon>
        <taxon>Pseudomonadati</taxon>
        <taxon>Pseudomonadota</taxon>
        <taxon>Gammaproteobacteria</taxon>
        <taxon>Alteromonadales</taxon>
        <taxon>Idiomarinaceae</taxon>
        <taxon>Idiomarina</taxon>
    </lineage>
</organism>
<dbReference type="OrthoDB" id="2489132at2"/>
<evidence type="ECO:0000256" key="7">
    <source>
        <dbReference type="ARBA" id="ARBA00029447"/>
    </source>
</evidence>
<feature type="transmembrane region" description="Helical" evidence="9">
    <location>
        <begin position="12"/>
        <end position="30"/>
    </location>
</feature>
<keyword evidence="5 9" id="KW-0472">Membrane</keyword>
<evidence type="ECO:0000259" key="11">
    <source>
        <dbReference type="PROSITE" id="PS50885"/>
    </source>
</evidence>
<evidence type="ECO:0000256" key="1">
    <source>
        <dbReference type="ARBA" id="ARBA00004651"/>
    </source>
</evidence>
<comment type="subcellular location">
    <subcellularLocation>
        <location evidence="1">Cell membrane</location>
        <topology evidence="1">Multi-pass membrane protein</topology>
    </subcellularLocation>
</comment>
<evidence type="ECO:0000256" key="3">
    <source>
        <dbReference type="ARBA" id="ARBA00022692"/>
    </source>
</evidence>
<dbReference type="AlphaFoldDB" id="K2K6Z8"/>
<evidence type="ECO:0000313" key="13">
    <source>
        <dbReference type="Proteomes" id="UP000014115"/>
    </source>
</evidence>
<protein>
    <submittedName>
        <fullName evidence="12">Methyl-accepting chemotaxis protein</fullName>
    </submittedName>
</protein>
<dbReference type="Pfam" id="PF00672">
    <property type="entry name" value="HAMP"/>
    <property type="match status" value="1"/>
</dbReference>
<feature type="domain" description="HAMP" evidence="11">
    <location>
        <begin position="231"/>
        <end position="285"/>
    </location>
</feature>
<sequence>MQMTIKARVLSLALIPPILLAVFMTLYNLYQSRQTGDEAVSQFTQQMEHDRRAELANYLHLAKSAIQHLVNDESLGSVSERQQQAKQIIRQLRFNDAGDTGYLFIYDSQGVSVAHGVNAALEGKNLYDFQDPNGVYLIRGLIDAAQQGGGYVAYDWKAVDGSIGPKLAYAERIDKWDWVLGTGFWIAGLQQQASAIEGNVNNSIAAAATRTAIAAVIAVLVIAAIALLVVRSITAPLRKALDAMHNIADGDGDLTKRLHSESADELGELGGAFNRFADQVASMVSHIRSSANAMTESTQQLQQVMHSNVNGVSHQQQESEQVATAVNELATASHEVARSASEASQAAIQAEQLVGSAQQLLTRAVKVIHGLASDVEKGSASVNSLAEQSEKIGS</sequence>
<dbReference type="Gene3D" id="3.30.450.20">
    <property type="entry name" value="PAS domain"/>
    <property type="match status" value="1"/>
</dbReference>
<dbReference type="Proteomes" id="UP000014115">
    <property type="component" value="Unassembled WGS sequence"/>
</dbReference>
<reference evidence="12 13" key="1">
    <citation type="journal article" date="2012" name="J. Bacteriol.">
        <title>Genome Sequence of Idiomarina xiamenensis Type Strain 10-D-4.</title>
        <authorList>
            <person name="Lai Q."/>
            <person name="Wang L."/>
            <person name="Wang W."/>
            <person name="Shao Z."/>
        </authorList>
    </citation>
    <scope>NUCLEOTIDE SEQUENCE [LARGE SCALE GENOMIC DNA]</scope>
    <source>
        <strain evidence="12 13">10-D-4</strain>
    </source>
</reference>
<dbReference type="InterPro" id="IPR004089">
    <property type="entry name" value="MCPsignal_dom"/>
</dbReference>